<sequence length="73" mass="8411">MVLYLQLLSFIESGRFEKGGMRNLIHKALWSQLPKQERKLLLVIHLSMLFSNAGHSLIIEPDTTWAYVLNNAD</sequence>
<dbReference type="OrthoDB" id="1137593at2"/>
<dbReference type="KEGG" id="spoa:EQM13_17105"/>
<reference evidence="2" key="1">
    <citation type="submission" date="2019-01" db="EMBL/GenBank/DDBJ databases">
        <title>Draft genomes of a novel of Sporanaerobacter strains.</title>
        <authorList>
            <person name="Ma S."/>
        </authorList>
    </citation>
    <scope>NUCLEOTIDE SEQUENCE [LARGE SCALE GENOMIC DNA]</scope>
    <source>
        <strain evidence="2">NJN-17</strain>
    </source>
</reference>
<dbReference type="RefSeq" id="WP_128753335.1">
    <property type="nucleotide sequence ID" value="NZ_CP035282.1"/>
</dbReference>
<name>A0A410QH46_9FIRM</name>
<keyword evidence="2" id="KW-1185">Reference proteome</keyword>
<dbReference type="Proteomes" id="UP000287969">
    <property type="component" value="Chromosome"/>
</dbReference>
<proteinExistence type="predicted"/>
<gene>
    <name evidence="1" type="ORF">EQM13_17105</name>
</gene>
<organism evidence="1 2">
    <name type="scientific">Acidilutibacter cellobiosedens</name>
    <dbReference type="NCBI Taxonomy" id="2507161"/>
    <lineage>
        <taxon>Bacteria</taxon>
        <taxon>Bacillati</taxon>
        <taxon>Bacillota</taxon>
        <taxon>Tissierellia</taxon>
        <taxon>Tissierellales</taxon>
        <taxon>Acidilutibacteraceae</taxon>
        <taxon>Acidilutibacter</taxon>
    </lineage>
</organism>
<evidence type="ECO:0000313" key="1">
    <source>
        <dbReference type="EMBL" id="QAT63164.1"/>
    </source>
</evidence>
<dbReference type="AlphaFoldDB" id="A0A410QH46"/>
<dbReference type="EMBL" id="CP035282">
    <property type="protein sequence ID" value="QAT63164.1"/>
    <property type="molecule type" value="Genomic_DNA"/>
</dbReference>
<evidence type="ECO:0000313" key="2">
    <source>
        <dbReference type="Proteomes" id="UP000287969"/>
    </source>
</evidence>
<accession>A0A410QH46</accession>
<protein>
    <submittedName>
        <fullName evidence="1">Uncharacterized protein</fullName>
    </submittedName>
</protein>